<protein>
    <submittedName>
        <fullName evidence="2">Uncharacterized protein</fullName>
    </submittedName>
</protein>
<proteinExistence type="predicted"/>
<organism evidence="2 3">
    <name type="scientific">Mauremys mutica</name>
    <name type="common">yellowpond turtle</name>
    <dbReference type="NCBI Taxonomy" id="74926"/>
    <lineage>
        <taxon>Eukaryota</taxon>
        <taxon>Metazoa</taxon>
        <taxon>Chordata</taxon>
        <taxon>Craniata</taxon>
        <taxon>Vertebrata</taxon>
        <taxon>Euteleostomi</taxon>
        <taxon>Archelosauria</taxon>
        <taxon>Testudinata</taxon>
        <taxon>Testudines</taxon>
        <taxon>Cryptodira</taxon>
        <taxon>Durocryptodira</taxon>
        <taxon>Testudinoidea</taxon>
        <taxon>Geoemydidae</taxon>
        <taxon>Geoemydinae</taxon>
        <taxon>Mauremys</taxon>
    </lineage>
</organism>
<dbReference type="AlphaFoldDB" id="A0A9D4ATW9"/>
<feature type="compositionally biased region" description="Basic and acidic residues" evidence="1">
    <location>
        <begin position="1"/>
        <end position="11"/>
    </location>
</feature>
<keyword evidence="3" id="KW-1185">Reference proteome</keyword>
<evidence type="ECO:0000313" key="3">
    <source>
        <dbReference type="Proteomes" id="UP000827986"/>
    </source>
</evidence>
<dbReference type="Proteomes" id="UP000827986">
    <property type="component" value="Unassembled WGS sequence"/>
</dbReference>
<evidence type="ECO:0000313" key="2">
    <source>
        <dbReference type="EMBL" id="KAH1168361.1"/>
    </source>
</evidence>
<gene>
    <name evidence="2" type="ORF">KIL84_003844</name>
</gene>
<sequence length="122" mass="12860">MLGRGRGDGEGVHCTPPRLREGASPALTWSGEGSPSPPLQVCSMAVDCWGPSSRAGRSWKQDAGLDGPKGLIHGRGAQRSDLEGMEQDTDLDGSDLRQEADKILSRWAYGSDLEQGKGGILG</sequence>
<feature type="compositionally biased region" description="Acidic residues" evidence="1">
    <location>
        <begin position="83"/>
        <end position="93"/>
    </location>
</feature>
<accession>A0A9D4ATW9</accession>
<feature type="region of interest" description="Disordered" evidence="1">
    <location>
        <begin position="53"/>
        <end position="93"/>
    </location>
</feature>
<name>A0A9D4ATW9_9SAUR</name>
<reference evidence="2" key="1">
    <citation type="submission" date="2021-09" db="EMBL/GenBank/DDBJ databases">
        <title>The genome of Mauremys mutica provides insights into the evolution of semi-aquatic lifestyle.</title>
        <authorList>
            <person name="Gong S."/>
            <person name="Gao Y."/>
        </authorList>
    </citation>
    <scope>NUCLEOTIDE SEQUENCE</scope>
    <source>
        <strain evidence="2">MM-2020</strain>
        <tissue evidence="2">Muscle</tissue>
    </source>
</reference>
<comment type="caution">
    <text evidence="2">The sequence shown here is derived from an EMBL/GenBank/DDBJ whole genome shotgun (WGS) entry which is preliminary data.</text>
</comment>
<dbReference type="EMBL" id="JAHDVG010000486">
    <property type="protein sequence ID" value="KAH1168361.1"/>
    <property type="molecule type" value="Genomic_DNA"/>
</dbReference>
<feature type="region of interest" description="Disordered" evidence="1">
    <location>
        <begin position="1"/>
        <end position="37"/>
    </location>
</feature>
<evidence type="ECO:0000256" key="1">
    <source>
        <dbReference type="SAM" id="MobiDB-lite"/>
    </source>
</evidence>